<dbReference type="HAMAP" id="MF_01924">
    <property type="entry name" value="A_A_dipeptidase"/>
    <property type="match status" value="1"/>
</dbReference>
<evidence type="ECO:0000256" key="11">
    <source>
        <dbReference type="SAM" id="Phobius"/>
    </source>
</evidence>
<dbReference type="PANTHER" id="PTHR43126:SF1">
    <property type="entry name" value="D-ALANYL-D-ALANINE DIPEPTIDASE"/>
    <property type="match status" value="1"/>
</dbReference>
<dbReference type="GO" id="GO:0004180">
    <property type="term" value="F:carboxypeptidase activity"/>
    <property type="evidence" value="ECO:0007669"/>
    <property type="project" value="UniProtKB-KW"/>
</dbReference>
<dbReference type="GO" id="GO:0160237">
    <property type="term" value="F:D-Ala-D-Ala dipeptidase activity"/>
    <property type="evidence" value="ECO:0007669"/>
    <property type="project" value="UniProtKB-EC"/>
</dbReference>
<evidence type="ECO:0000256" key="5">
    <source>
        <dbReference type="ARBA" id="ARBA00022833"/>
    </source>
</evidence>
<evidence type="ECO:0000256" key="1">
    <source>
        <dbReference type="ARBA" id="ARBA00001362"/>
    </source>
</evidence>
<comment type="catalytic activity">
    <reaction evidence="1 10">
        <text>D-alanyl-D-alanine + H2O = 2 D-alanine</text>
        <dbReference type="Rhea" id="RHEA:20661"/>
        <dbReference type="ChEBI" id="CHEBI:15377"/>
        <dbReference type="ChEBI" id="CHEBI:57416"/>
        <dbReference type="ChEBI" id="CHEBI:57822"/>
        <dbReference type="EC" id="3.4.13.22"/>
    </reaction>
</comment>
<dbReference type="EMBL" id="JAGSOJ010000004">
    <property type="protein sequence ID" value="MCM1991624.1"/>
    <property type="molecule type" value="Genomic_DNA"/>
</dbReference>
<evidence type="ECO:0000256" key="7">
    <source>
        <dbReference type="ARBA" id="ARBA00023049"/>
    </source>
</evidence>
<keyword evidence="11" id="KW-1133">Transmembrane helix</keyword>
<dbReference type="Proteomes" id="UP001056429">
    <property type="component" value="Unassembled WGS sequence"/>
</dbReference>
<name>A0A9J6P855_9CLOT</name>
<comment type="similarity">
    <text evidence="10">Belongs to the peptidase M15D family.</text>
</comment>
<keyword evidence="3 10" id="KW-0479">Metal-binding</keyword>
<keyword evidence="5 10" id="KW-0862">Zinc</keyword>
<keyword evidence="11" id="KW-0812">Transmembrane</keyword>
<feature type="binding site" evidence="10">
    <location>
        <position position="335"/>
    </location>
    <ligand>
        <name>Zn(2+)</name>
        <dbReference type="ChEBI" id="CHEBI:29105"/>
        <note>catalytic</note>
    </ligand>
</feature>
<feature type="site" description="Transition state stabilizer" evidence="10">
    <location>
        <position position="301"/>
    </location>
</feature>
<dbReference type="CDD" id="cd14840">
    <property type="entry name" value="D-Ala-D-Ala_dipeptidase_Aad"/>
    <property type="match status" value="1"/>
</dbReference>
<dbReference type="GO" id="GO:0016798">
    <property type="term" value="F:hydrolase activity, acting on glycosyl bonds"/>
    <property type="evidence" value="ECO:0007669"/>
    <property type="project" value="UniProtKB-KW"/>
</dbReference>
<reference evidence="13" key="2">
    <citation type="submission" date="2021-04" db="EMBL/GenBank/DDBJ databases">
        <authorList>
            <person name="Dong X."/>
        </authorList>
    </citation>
    <scope>NUCLEOTIDE SEQUENCE</scope>
    <source>
        <strain evidence="13">ZWT</strain>
    </source>
</reference>
<dbReference type="InterPro" id="IPR057561">
    <property type="entry name" value="NADase_transloc"/>
</dbReference>
<comment type="cofactor">
    <cofactor evidence="10">
        <name>Zn(2+)</name>
        <dbReference type="ChEBI" id="CHEBI:29105"/>
    </cofactor>
    <text evidence="10">Binds 1 zinc ion per subunit.</text>
</comment>
<dbReference type="InterPro" id="IPR009045">
    <property type="entry name" value="Zn_M74/Hedgehog-like"/>
</dbReference>
<accession>A0A9J6P855</accession>
<evidence type="ECO:0000256" key="10">
    <source>
        <dbReference type="HAMAP-Rule" id="MF_01924"/>
    </source>
</evidence>
<organism evidence="13 14">
    <name type="scientific">Oceanirhabdus seepicola</name>
    <dbReference type="NCBI Taxonomy" id="2828781"/>
    <lineage>
        <taxon>Bacteria</taxon>
        <taxon>Bacillati</taxon>
        <taxon>Bacillota</taxon>
        <taxon>Clostridia</taxon>
        <taxon>Eubacteriales</taxon>
        <taxon>Clostridiaceae</taxon>
        <taxon>Oceanirhabdus</taxon>
    </lineage>
</organism>
<dbReference type="InterPro" id="IPR000755">
    <property type="entry name" value="A_A_dipeptidase"/>
</dbReference>
<dbReference type="PROSITE" id="PS50022">
    <property type="entry name" value="FA58C_3"/>
    <property type="match status" value="1"/>
</dbReference>
<evidence type="ECO:0000256" key="3">
    <source>
        <dbReference type="ARBA" id="ARBA00022723"/>
    </source>
</evidence>
<evidence type="ECO:0000313" key="14">
    <source>
        <dbReference type="Proteomes" id="UP001056429"/>
    </source>
</evidence>
<proteinExistence type="inferred from homology"/>
<keyword evidence="4 10" id="KW-0378">Hydrolase</keyword>
<dbReference type="Gene3D" id="3.30.1380.10">
    <property type="match status" value="1"/>
</dbReference>
<keyword evidence="14" id="KW-1185">Reference proteome</keyword>
<gene>
    <name evidence="13" type="ORF">KDK92_17955</name>
</gene>
<dbReference type="NCBIfam" id="NF047619">
    <property type="entry name" value="NADase_discoid"/>
    <property type="match status" value="1"/>
</dbReference>
<feature type="domain" description="F5/8 type C" evidence="12">
    <location>
        <begin position="66"/>
        <end position="221"/>
    </location>
</feature>
<keyword evidence="9" id="KW-0961">Cell wall biogenesis/degradation</keyword>
<dbReference type="SUPFAM" id="SSF55166">
    <property type="entry name" value="Hedgehog/DD-peptidase"/>
    <property type="match status" value="1"/>
</dbReference>
<evidence type="ECO:0000256" key="8">
    <source>
        <dbReference type="ARBA" id="ARBA00023295"/>
    </source>
</evidence>
<reference evidence="13" key="1">
    <citation type="journal article" date="2021" name="mSystems">
        <title>Bacteria and Archaea Synergistically Convert Glycine Betaine to Biogenic Methane in the Formosa Cold Seep of the South China Sea.</title>
        <authorList>
            <person name="Li L."/>
            <person name="Zhang W."/>
            <person name="Zhang S."/>
            <person name="Song L."/>
            <person name="Sun Q."/>
            <person name="Zhang H."/>
            <person name="Xiang H."/>
            <person name="Dong X."/>
        </authorList>
    </citation>
    <scope>NUCLEOTIDE SEQUENCE</scope>
    <source>
        <strain evidence="13">ZWT</strain>
    </source>
</reference>
<keyword evidence="13" id="KW-0121">Carboxypeptidase</keyword>
<evidence type="ECO:0000256" key="2">
    <source>
        <dbReference type="ARBA" id="ARBA00022670"/>
    </source>
</evidence>
<dbReference type="GO" id="GO:0008270">
    <property type="term" value="F:zinc ion binding"/>
    <property type="evidence" value="ECO:0007669"/>
    <property type="project" value="UniProtKB-UniRule"/>
</dbReference>
<protein>
    <recommendedName>
        <fullName evidence="10">D-alanyl-D-alanine dipeptidase</fullName>
        <shortName evidence="10">D-Ala-D-Ala dipeptidase</shortName>
        <ecNumber evidence="10">3.4.13.22</ecNumber>
    </recommendedName>
</protein>
<evidence type="ECO:0000256" key="4">
    <source>
        <dbReference type="ARBA" id="ARBA00022801"/>
    </source>
</evidence>
<dbReference type="Pfam" id="PF01427">
    <property type="entry name" value="Peptidase_M15"/>
    <property type="match status" value="1"/>
</dbReference>
<comment type="function">
    <text evidence="10">Catalyzes hydrolysis of the D-alanyl-D-alanine dipeptide.</text>
</comment>
<dbReference type="EC" id="3.4.13.22" evidence="10"/>
<comment type="caution">
    <text evidence="13">The sequence shown here is derived from an EMBL/GenBank/DDBJ whole genome shotgun (WGS) entry which is preliminary data.</text>
</comment>
<keyword evidence="6 10" id="KW-0224">Dipeptidase</keyword>
<keyword evidence="11" id="KW-0472">Membrane</keyword>
<keyword evidence="7 10" id="KW-0482">Metalloprotease</keyword>
<dbReference type="SUPFAM" id="SSF49785">
    <property type="entry name" value="Galactose-binding domain-like"/>
    <property type="match status" value="1"/>
</dbReference>
<feature type="binding site" evidence="10">
    <location>
        <position position="328"/>
    </location>
    <ligand>
        <name>Zn(2+)</name>
        <dbReference type="ChEBI" id="CHEBI:29105"/>
        <note>catalytic</note>
    </ligand>
</feature>
<dbReference type="Gene3D" id="2.60.120.260">
    <property type="entry name" value="Galactose-binding domain-like"/>
    <property type="match status" value="1"/>
</dbReference>
<dbReference type="GO" id="GO:0071555">
    <property type="term" value="P:cell wall organization"/>
    <property type="evidence" value="ECO:0007669"/>
    <property type="project" value="UniProtKB-KW"/>
</dbReference>
<dbReference type="AlphaFoldDB" id="A0A9J6P855"/>
<dbReference type="InterPro" id="IPR000421">
    <property type="entry name" value="FA58C"/>
</dbReference>
<dbReference type="Pfam" id="PF25302">
    <property type="entry name" value="NADase_transloc"/>
    <property type="match status" value="1"/>
</dbReference>
<dbReference type="GO" id="GO:0006508">
    <property type="term" value="P:proteolysis"/>
    <property type="evidence" value="ECO:0007669"/>
    <property type="project" value="UniProtKB-KW"/>
</dbReference>
<evidence type="ECO:0000313" key="13">
    <source>
        <dbReference type="EMBL" id="MCM1991624.1"/>
    </source>
</evidence>
<dbReference type="PANTHER" id="PTHR43126">
    <property type="entry name" value="D-ALANYL-D-ALANINE DIPEPTIDASE"/>
    <property type="match status" value="1"/>
</dbReference>
<evidence type="ECO:0000256" key="9">
    <source>
        <dbReference type="ARBA" id="ARBA00023316"/>
    </source>
</evidence>
<dbReference type="GO" id="GO:0008237">
    <property type="term" value="F:metallopeptidase activity"/>
    <property type="evidence" value="ECO:0007669"/>
    <property type="project" value="UniProtKB-KW"/>
</dbReference>
<feature type="transmembrane region" description="Helical" evidence="11">
    <location>
        <begin position="12"/>
        <end position="30"/>
    </location>
</feature>
<evidence type="ECO:0000256" key="6">
    <source>
        <dbReference type="ARBA" id="ARBA00022997"/>
    </source>
</evidence>
<feature type="active site" description="Proton donor/acceptor" evidence="10">
    <location>
        <position position="393"/>
    </location>
</feature>
<dbReference type="RefSeq" id="WP_250860767.1">
    <property type="nucleotide sequence ID" value="NZ_JAGSOJ010000004.1"/>
</dbReference>
<evidence type="ECO:0000259" key="12">
    <source>
        <dbReference type="PROSITE" id="PS50022"/>
    </source>
</evidence>
<keyword evidence="2 10" id="KW-0645">Protease</keyword>
<keyword evidence="8" id="KW-0326">Glycosidase</keyword>
<sequence>MSSPQSNKKPIKILLICFILLFIFGLGYYISMKIYSTPEKEPKHNNISYDKSSTKSLKDEYSKVTSNTDNSNIEKSELISWDFTSVSSSLDSLTTRNYGSDNLSDGDITTTWSEGESGDGIGSWIQLFSNTEFIISKLQLKNGYKKSKELFFKNNRAKKIKVEFSEGESSIWELSDGFSFDNTLTLDSPITTTSLKLTILEVYEGSTYKDTCISELLVYGFPAEIPTMNNSTTNTDIVNIKDIDNTIIVDLKYATEDNFTKQKVYTSDECFLRRKTAEKLSSANRELRTLGYTIKIWDGYRPLEVQKLFWKLVPDSRYVAHPDKGSRHNRGASVDITLVNNSTDEELKMPSSFDEFSEKAWRNSSSMSKKEKLNLELLTDVMIKHGFSTINTEWWHFDDIDWRDYKLK</sequence>
<dbReference type="InterPro" id="IPR008979">
    <property type="entry name" value="Galactose-bd-like_sf"/>
</dbReference>
<feature type="binding site" evidence="10">
    <location>
        <position position="396"/>
    </location>
    <ligand>
        <name>Zn(2+)</name>
        <dbReference type="ChEBI" id="CHEBI:29105"/>
        <note>catalytic</note>
    </ligand>
</feature>